<gene>
    <name evidence="2" type="primary">pih1d2</name>
    <name evidence="2" type="ORF">DAT39_015501</name>
</gene>
<comment type="caution">
    <text evidence="2">The sequence shown here is derived from an EMBL/GenBank/DDBJ whole genome shotgun (WGS) entry which is preliminary data.</text>
</comment>
<dbReference type="AlphaFoldDB" id="A0A8J4TD83"/>
<reference evidence="2" key="1">
    <citation type="submission" date="2020-07" db="EMBL/GenBank/DDBJ databases">
        <title>Clarias magur genome sequencing, assembly and annotation.</title>
        <authorList>
            <person name="Kushwaha B."/>
            <person name="Kumar R."/>
            <person name="Das P."/>
            <person name="Joshi C.G."/>
            <person name="Kumar D."/>
            <person name="Nagpure N.S."/>
            <person name="Pandey M."/>
            <person name="Agarwal S."/>
            <person name="Srivastava S."/>
            <person name="Singh M."/>
            <person name="Sahoo L."/>
            <person name="Jayasankar P."/>
            <person name="Meher P.K."/>
            <person name="Koringa P.G."/>
            <person name="Iquebal M.A."/>
            <person name="Das S.P."/>
            <person name="Bit A."/>
            <person name="Patnaik S."/>
            <person name="Patel N."/>
            <person name="Shah T.M."/>
            <person name="Hinsu A."/>
            <person name="Jena J.K."/>
        </authorList>
    </citation>
    <scope>NUCLEOTIDE SEQUENCE</scope>
    <source>
        <strain evidence="2">CIFAMagur01</strain>
        <tissue evidence="2">Testis</tissue>
    </source>
</reference>
<sequence>MDQFWSQLDQMMAGLPQGHFSPEARQLNADSGMTARPEPEVDELTSCAKSVPEADQTASGAKLLLEVNGTASQTISRMQDGKIYILYPAQCSR</sequence>
<evidence type="ECO:0000313" key="2">
    <source>
        <dbReference type="EMBL" id="KAF5894791.1"/>
    </source>
</evidence>
<proteinExistence type="predicted"/>
<evidence type="ECO:0000313" key="3">
    <source>
        <dbReference type="Proteomes" id="UP000727407"/>
    </source>
</evidence>
<protein>
    <submittedName>
        <fullName evidence="2">PIH1 domain-containing protein 2</fullName>
    </submittedName>
</protein>
<accession>A0A8J4TD83</accession>
<feature type="region of interest" description="Disordered" evidence="1">
    <location>
        <begin position="15"/>
        <end position="60"/>
    </location>
</feature>
<keyword evidence="3" id="KW-1185">Reference proteome</keyword>
<dbReference type="Proteomes" id="UP000727407">
    <property type="component" value="Unassembled WGS sequence"/>
</dbReference>
<evidence type="ECO:0000256" key="1">
    <source>
        <dbReference type="SAM" id="MobiDB-lite"/>
    </source>
</evidence>
<organism evidence="2 3">
    <name type="scientific">Clarias magur</name>
    <name type="common">Asian catfish</name>
    <name type="synonym">Macropteronotus magur</name>
    <dbReference type="NCBI Taxonomy" id="1594786"/>
    <lineage>
        <taxon>Eukaryota</taxon>
        <taxon>Metazoa</taxon>
        <taxon>Chordata</taxon>
        <taxon>Craniata</taxon>
        <taxon>Vertebrata</taxon>
        <taxon>Euteleostomi</taxon>
        <taxon>Actinopterygii</taxon>
        <taxon>Neopterygii</taxon>
        <taxon>Teleostei</taxon>
        <taxon>Ostariophysi</taxon>
        <taxon>Siluriformes</taxon>
        <taxon>Clariidae</taxon>
        <taxon>Clarias</taxon>
    </lineage>
</organism>
<name>A0A8J4TD83_CLAMG</name>
<dbReference type="EMBL" id="QNUK01000357">
    <property type="protein sequence ID" value="KAF5894791.1"/>
    <property type="molecule type" value="Genomic_DNA"/>
</dbReference>